<dbReference type="Proteomes" id="UP000010796">
    <property type="component" value="Chromosome"/>
</dbReference>
<proteinExistence type="predicted"/>
<protein>
    <submittedName>
        <fullName evidence="1">Uncharacterized protein</fullName>
    </submittedName>
</protein>
<reference evidence="2" key="1">
    <citation type="submission" date="2012-02" db="EMBL/GenBank/DDBJ databases">
        <title>The complete genome of Echinicola vietnamensis DSM 17526.</title>
        <authorList>
            <person name="Lucas S."/>
            <person name="Copeland A."/>
            <person name="Lapidus A."/>
            <person name="Glavina del Rio T."/>
            <person name="Dalin E."/>
            <person name="Tice H."/>
            <person name="Bruce D."/>
            <person name="Goodwin L."/>
            <person name="Pitluck S."/>
            <person name="Peters L."/>
            <person name="Ovchinnikova G."/>
            <person name="Teshima H."/>
            <person name="Kyrpides N."/>
            <person name="Mavromatis K."/>
            <person name="Ivanova N."/>
            <person name="Brettin T."/>
            <person name="Detter J.C."/>
            <person name="Han C."/>
            <person name="Larimer F."/>
            <person name="Land M."/>
            <person name="Hauser L."/>
            <person name="Markowitz V."/>
            <person name="Cheng J.-F."/>
            <person name="Hugenholtz P."/>
            <person name="Woyke T."/>
            <person name="Wu D."/>
            <person name="Brambilla E."/>
            <person name="Klenk H.-P."/>
            <person name="Eisen J.A."/>
        </authorList>
    </citation>
    <scope>NUCLEOTIDE SEQUENCE [LARGE SCALE GENOMIC DNA]</scope>
    <source>
        <strain evidence="2">DSM 17526 / LMG 23754 / KMM 6221</strain>
    </source>
</reference>
<name>L0FZH9_ECHVK</name>
<dbReference type="KEGG" id="evi:Echvi_2198"/>
<dbReference type="AlphaFoldDB" id="L0FZH9"/>
<keyword evidence="2" id="KW-1185">Reference proteome</keyword>
<accession>L0FZH9</accession>
<sequence length="45" mass="5226">MLFLFTSEGGEADVATDRRLARGRKLCYVLFFSSFFIKKKKTISF</sequence>
<dbReference type="HOGENOM" id="CLU_3199080_0_0_10"/>
<dbReference type="EMBL" id="CP003346">
    <property type="protein sequence ID" value="AGA78448.1"/>
    <property type="molecule type" value="Genomic_DNA"/>
</dbReference>
<organism evidence="1 2">
    <name type="scientific">Echinicola vietnamensis (strain DSM 17526 / LMG 23754 / KMM 6221)</name>
    <dbReference type="NCBI Taxonomy" id="926556"/>
    <lineage>
        <taxon>Bacteria</taxon>
        <taxon>Pseudomonadati</taxon>
        <taxon>Bacteroidota</taxon>
        <taxon>Cytophagia</taxon>
        <taxon>Cytophagales</taxon>
        <taxon>Cyclobacteriaceae</taxon>
        <taxon>Echinicola</taxon>
    </lineage>
</organism>
<evidence type="ECO:0000313" key="1">
    <source>
        <dbReference type="EMBL" id="AGA78448.1"/>
    </source>
</evidence>
<evidence type="ECO:0000313" key="2">
    <source>
        <dbReference type="Proteomes" id="UP000010796"/>
    </source>
</evidence>
<gene>
    <name evidence="1" type="ordered locus">Echvi_2198</name>
</gene>